<dbReference type="PROSITE" id="PS51257">
    <property type="entry name" value="PROKAR_LIPOPROTEIN"/>
    <property type="match status" value="1"/>
</dbReference>
<feature type="chain" id="PRO_5004934395" description="Hydrophobin" evidence="2">
    <location>
        <begin position="20"/>
        <end position="197"/>
    </location>
</feature>
<gene>
    <name evidence="3" type="ORF">A1O5_02070</name>
</gene>
<protein>
    <recommendedName>
        <fullName evidence="5">Hydrophobin</fullName>
    </recommendedName>
</protein>
<feature type="transmembrane region" description="Helical" evidence="1">
    <location>
        <begin position="163"/>
        <end position="183"/>
    </location>
</feature>
<evidence type="ECO:0000313" key="4">
    <source>
        <dbReference type="Proteomes" id="UP000019471"/>
    </source>
</evidence>
<evidence type="ECO:0000256" key="2">
    <source>
        <dbReference type="SAM" id="SignalP"/>
    </source>
</evidence>
<keyword evidence="1" id="KW-0472">Membrane</keyword>
<organism evidence="3 4">
    <name type="scientific">Cladophialophora psammophila CBS 110553</name>
    <dbReference type="NCBI Taxonomy" id="1182543"/>
    <lineage>
        <taxon>Eukaryota</taxon>
        <taxon>Fungi</taxon>
        <taxon>Dikarya</taxon>
        <taxon>Ascomycota</taxon>
        <taxon>Pezizomycotina</taxon>
        <taxon>Eurotiomycetes</taxon>
        <taxon>Chaetothyriomycetidae</taxon>
        <taxon>Chaetothyriales</taxon>
        <taxon>Herpotrichiellaceae</taxon>
        <taxon>Cladophialophora</taxon>
    </lineage>
</organism>
<evidence type="ECO:0000256" key="1">
    <source>
        <dbReference type="SAM" id="Phobius"/>
    </source>
</evidence>
<keyword evidence="1" id="KW-0812">Transmembrane</keyword>
<proteinExistence type="predicted"/>
<dbReference type="STRING" id="1182543.W9XYN7"/>
<comment type="caution">
    <text evidence="3">The sequence shown here is derived from an EMBL/GenBank/DDBJ whole genome shotgun (WGS) entry which is preliminary data.</text>
</comment>
<dbReference type="GeneID" id="19186803"/>
<feature type="signal peptide" evidence="2">
    <location>
        <begin position="1"/>
        <end position="19"/>
    </location>
</feature>
<dbReference type="RefSeq" id="XP_007740876.1">
    <property type="nucleotide sequence ID" value="XM_007742686.1"/>
</dbReference>
<dbReference type="EMBL" id="AMGX01000002">
    <property type="protein sequence ID" value="EXJ75374.1"/>
    <property type="molecule type" value="Genomic_DNA"/>
</dbReference>
<name>W9XYN7_9EURO</name>
<accession>W9XYN7</accession>
<dbReference type="Proteomes" id="UP000019471">
    <property type="component" value="Unassembled WGS sequence"/>
</dbReference>
<dbReference type="OrthoDB" id="5347452at2759"/>
<keyword evidence="4" id="KW-1185">Reference proteome</keyword>
<dbReference type="AlphaFoldDB" id="W9XYN7"/>
<evidence type="ECO:0000313" key="3">
    <source>
        <dbReference type="EMBL" id="EXJ75374.1"/>
    </source>
</evidence>
<reference evidence="3 4" key="1">
    <citation type="submission" date="2013-03" db="EMBL/GenBank/DDBJ databases">
        <title>The Genome Sequence of Cladophialophora psammophila CBS 110553.</title>
        <authorList>
            <consortium name="The Broad Institute Genomics Platform"/>
            <person name="Cuomo C."/>
            <person name="de Hoog S."/>
            <person name="Gorbushina A."/>
            <person name="Walker B."/>
            <person name="Young S.K."/>
            <person name="Zeng Q."/>
            <person name="Gargeya S."/>
            <person name="Fitzgerald M."/>
            <person name="Haas B."/>
            <person name="Abouelleil A."/>
            <person name="Allen A.W."/>
            <person name="Alvarado L."/>
            <person name="Arachchi H.M."/>
            <person name="Berlin A.M."/>
            <person name="Chapman S.B."/>
            <person name="Gainer-Dewar J."/>
            <person name="Goldberg J."/>
            <person name="Griggs A."/>
            <person name="Gujja S."/>
            <person name="Hansen M."/>
            <person name="Howarth C."/>
            <person name="Imamovic A."/>
            <person name="Ireland A."/>
            <person name="Larimer J."/>
            <person name="McCowan C."/>
            <person name="Murphy C."/>
            <person name="Pearson M."/>
            <person name="Poon T.W."/>
            <person name="Priest M."/>
            <person name="Roberts A."/>
            <person name="Saif S."/>
            <person name="Shea T."/>
            <person name="Sisk P."/>
            <person name="Sykes S."/>
            <person name="Wortman J."/>
            <person name="Nusbaum C."/>
            <person name="Birren B."/>
        </authorList>
    </citation>
    <scope>NUCLEOTIDE SEQUENCE [LARGE SCALE GENOMIC DNA]</scope>
    <source>
        <strain evidence="3 4">CBS 110553</strain>
    </source>
</reference>
<dbReference type="HOGENOM" id="CLU_1384034_0_0_1"/>
<sequence length="197" mass="20591">MRWFMRDCASLVLSSLVLGAACSLEARLPTRTPFADDSHSNNNGMLPYLQLQRETSPRPTAPLKGPAIATLGHGLLRRDVNDTVCGYVDGNSSDPIECSEGYCALDDALLAMGCCTGFSVDAAADNAMTPDGCCFQTACVDISAYQGYYCSGSTATECLVGDAMLGLVLLMGCLGLGLGLGLGRSLGRVLSTSRVGR</sequence>
<keyword evidence="1" id="KW-1133">Transmembrane helix</keyword>
<keyword evidence="2" id="KW-0732">Signal</keyword>
<evidence type="ECO:0008006" key="5">
    <source>
        <dbReference type="Google" id="ProtNLM"/>
    </source>
</evidence>